<comment type="similarity">
    <text evidence="4">Belongs to the HINT family.</text>
</comment>
<dbReference type="PANTHER" id="PTHR12486:SF5">
    <property type="entry name" value="ADENOSINE 5'-MONOPHOSPHORAMIDASE HINT3"/>
    <property type="match status" value="1"/>
</dbReference>
<evidence type="ECO:0000256" key="2">
    <source>
        <dbReference type="ARBA" id="ARBA00022801"/>
    </source>
</evidence>
<dbReference type="GO" id="GO:0000166">
    <property type="term" value="F:nucleotide binding"/>
    <property type="evidence" value="ECO:0007669"/>
    <property type="project" value="UniProtKB-KW"/>
</dbReference>
<keyword evidence="1" id="KW-0547">Nucleotide-binding</keyword>
<name>A0A1B6IZD1_9HEMI</name>
<evidence type="ECO:0000256" key="7">
    <source>
        <dbReference type="PIRSR" id="PIRSR601310-1"/>
    </source>
</evidence>
<dbReference type="Pfam" id="PF11969">
    <property type="entry name" value="DcpS_C"/>
    <property type="match status" value="1"/>
</dbReference>
<proteinExistence type="inferred from homology"/>
<evidence type="ECO:0000256" key="3">
    <source>
        <dbReference type="ARBA" id="ARBA00024472"/>
    </source>
</evidence>
<dbReference type="PANTHER" id="PTHR12486">
    <property type="entry name" value="APRATAXIN-RELATED"/>
    <property type="match status" value="1"/>
</dbReference>
<evidence type="ECO:0000256" key="4">
    <source>
        <dbReference type="ARBA" id="ARBA00025764"/>
    </source>
</evidence>
<dbReference type="Gene3D" id="3.30.428.10">
    <property type="entry name" value="HIT-like"/>
    <property type="match status" value="1"/>
</dbReference>
<feature type="domain" description="HIT" evidence="9">
    <location>
        <begin position="10"/>
        <end position="118"/>
    </location>
</feature>
<dbReference type="PROSITE" id="PS51084">
    <property type="entry name" value="HIT_2"/>
    <property type="match status" value="1"/>
</dbReference>
<dbReference type="GO" id="GO:0016787">
    <property type="term" value="F:hydrolase activity"/>
    <property type="evidence" value="ECO:0007669"/>
    <property type="project" value="UniProtKB-KW"/>
</dbReference>
<dbReference type="InterPro" id="IPR011146">
    <property type="entry name" value="HIT-like"/>
</dbReference>
<comment type="catalytic activity">
    <reaction evidence="3">
        <text>adenosine 5'-phosphoramidate + H2O = NH4(+) + AMP</text>
        <dbReference type="Rhea" id="RHEA:67916"/>
        <dbReference type="ChEBI" id="CHEBI:15377"/>
        <dbReference type="ChEBI" id="CHEBI:28938"/>
        <dbReference type="ChEBI" id="CHEBI:57890"/>
        <dbReference type="ChEBI" id="CHEBI:456215"/>
    </reaction>
</comment>
<accession>A0A1B6IZD1</accession>
<evidence type="ECO:0000256" key="5">
    <source>
        <dbReference type="ARBA" id="ARBA00039802"/>
    </source>
</evidence>
<keyword evidence="2" id="KW-0378">Hydrolase</keyword>
<protein>
    <recommendedName>
        <fullName evidence="5">Adenosine 5'-monophosphoramidase HINT3</fullName>
    </recommendedName>
    <alternativeName>
        <fullName evidence="6">Histidine triad nucleotide-binding protein 3</fullName>
    </alternativeName>
</protein>
<sequence length="138" mass="15665">MMSNSQTPCVFCDIIQTNDSSKIIYADDELVVFPDIKPAAPHHYLVVPKSHLLNAKQLGPEHKPLVENMIETAKRILEEKGCDLANASLGFHWPPFNMISHLHLHAIAPQSEMGFAAKLMFRPDSWWFVTPQYVLSRL</sequence>
<dbReference type="PRINTS" id="PR00332">
    <property type="entry name" value="HISTRIAD"/>
</dbReference>
<dbReference type="InterPro" id="IPR036265">
    <property type="entry name" value="HIT-like_sf"/>
</dbReference>
<organism evidence="10">
    <name type="scientific">Homalodisca liturata</name>
    <dbReference type="NCBI Taxonomy" id="320908"/>
    <lineage>
        <taxon>Eukaryota</taxon>
        <taxon>Metazoa</taxon>
        <taxon>Ecdysozoa</taxon>
        <taxon>Arthropoda</taxon>
        <taxon>Hexapoda</taxon>
        <taxon>Insecta</taxon>
        <taxon>Pterygota</taxon>
        <taxon>Neoptera</taxon>
        <taxon>Paraneoptera</taxon>
        <taxon>Hemiptera</taxon>
        <taxon>Auchenorrhyncha</taxon>
        <taxon>Membracoidea</taxon>
        <taxon>Cicadellidae</taxon>
        <taxon>Cicadellinae</taxon>
        <taxon>Proconiini</taxon>
        <taxon>Homalodisca</taxon>
    </lineage>
</organism>
<dbReference type="EMBL" id="GECU01015421">
    <property type="protein sequence ID" value="JAS92285.1"/>
    <property type="molecule type" value="Transcribed_RNA"/>
</dbReference>
<gene>
    <name evidence="10" type="ORF">g.22011</name>
</gene>
<evidence type="ECO:0000259" key="9">
    <source>
        <dbReference type="PROSITE" id="PS51084"/>
    </source>
</evidence>
<evidence type="ECO:0000313" key="10">
    <source>
        <dbReference type="EMBL" id="JAS92285.1"/>
    </source>
</evidence>
<dbReference type="InterPro" id="IPR001310">
    <property type="entry name" value="Histidine_triad_HIT"/>
</dbReference>
<dbReference type="AlphaFoldDB" id="A0A1B6IZD1"/>
<dbReference type="SUPFAM" id="SSF54197">
    <property type="entry name" value="HIT-like"/>
    <property type="match status" value="1"/>
</dbReference>
<reference evidence="10" key="1">
    <citation type="submission" date="2015-11" db="EMBL/GenBank/DDBJ databases">
        <title>De novo transcriptome assembly of four potential Pierce s Disease insect vectors from Arizona vineyards.</title>
        <authorList>
            <person name="Tassone E.E."/>
        </authorList>
    </citation>
    <scope>NUCLEOTIDE SEQUENCE</scope>
</reference>
<feature type="short sequence motif" description="Histidine triad motif" evidence="8">
    <location>
        <begin position="101"/>
        <end position="105"/>
    </location>
</feature>
<evidence type="ECO:0000256" key="8">
    <source>
        <dbReference type="PROSITE-ProRule" id="PRU00464"/>
    </source>
</evidence>
<evidence type="ECO:0000256" key="6">
    <source>
        <dbReference type="ARBA" id="ARBA00042361"/>
    </source>
</evidence>
<evidence type="ECO:0000256" key="1">
    <source>
        <dbReference type="ARBA" id="ARBA00022741"/>
    </source>
</evidence>
<feature type="active site" description="Tele-AMP-histidine intermediate" evidence="7">
    <location>
        <position position="105"/>
    </location>
</feature>